<name>A0A382IDM6_9ZZZZ</name>
<feature type="transmembrane region" description="Helical" evidence="1">
    <location>
        <begin position="27"/>
        <end position="46"/>
    </location>
</feature>
<keyword evidence="1" id="KW-0812">Transmembrane</keyword>
<accession>A0A382IDM6</accession>
<protein>
    <submittedName>
        <fullName evidence="2">Uncharacterized protein</fullName>
    </submittedName>
</protein>
<evidence type="ECO:0000313" key="2">
    <source>
        <dbReference type="EMBL" id="SVB97455.1"/>
    </source>
</evidence>
<dbReference type="AlphaFoldDB" id="A0A382IDM6"/>
<organism evidence="2">
    <name type="scientific">marine metagenome</name>
    <dbReference type="NCBI Taxonomy" id="408172"/>
    <lineage>
        <taxon>unclassified sequences</taxon>
        <taxon>metagenomes</taxon>
        <taxon>ecological metagenomes</taxon>
    </lineage>
</organism>
<reference evidence="2" key="1">
    <citation type="submission" date="2018-05" db="EMBL/GenBank/DDBJ databases">
        <authorList>
            <person name="Lanie J.A."/>
            <person name="Ng W.-L."/>
            <person name="Kazmierczak K.M."/>
            <person name="Andrzejewski T.M."/>
            <person name="Davidsen T.M."/>
            <person name="Wayne K.J."/>
            <person name="Tettelin H."/>
            <person name="Glass J.I."/>
            <person name="Rusch D."/>
            <person name="Podicherti R."/>
            <person name="Tsui H.-C.T."/>
            <person name="Winkler M.E."/>
        </authorList>
    </citation>
    <scope>NUCLEOTIDE SEQUENCE</scope>
</reference>
<dbReference type="EMBL" id="UINC01066588">
    <property type="protein sequence ID" value="SVB97455.1"/>
    <property type="molecule type" value="Genomic_DNA"/>
</dbReference>
<keyword evidence="1" id="KW-1133">Transmembrane helix</keyword>
<proteinExistence type="predicted"/>
<keyword evidence="1" id="KW-0472">Membrane</keyword>
<sequence>MTRIIASRNYPFTSRNRQMLMKVHRGLVRRNLPRILIVTAVAIMVLL</sequence>
<gene>
    <name evidence="2" type="ORF">METZ01_LOCUS250309</name>
</gene>
<evidence type="ECO:0000256" key="1">
    <source>
        <dbReference type="SAM" id="Phobius"/>
    </source>
</evidence>